<dbReference type="EMBL" id="SEWE01000008">
    <property type="protein sequence ID" value="RYU81885.1"/>
    <property type="molecule type" value="Genomic_DNA"/>
</dbReference>
<proteinExistence type="predicted"/>
<protein>
    <recommendedName>
        <fullName evidence="3">PcfJ-like protein</fullName>
    </recommendedName>
</protein>
<dbReference type="AlphaFoldDB" id="A0A4Q5LFF8"/>
<dbReference type="Proteomes" id="UP000294155">
    <property type="component" value="Unassembled WGS sequence"/>
</dbReference>
<dbReference type="InterPro" id="IPR025586">
    <property type="entry name" value="PcfJ"/>
</dbReference>
<keyword evidence="2" id="KW-1185">Reference proteome</keyword>
<evidence type="ECO:0008006" key="3">
    <source>
        <dbReference type="Google" id="ProtNLM"/>
    </source>
</evidence>
<accession>A0A4Q5LFF8</accession>
<dbReference type="Pfam" id="PF14284">
    <property type="entry name" value="PcfJ"/>
    <property type="match status" value="1"/>
</dbReference>
<dbReference type="OrthoDB" id="8866982at2"/>
<dbReference type="RefSeq" id="WP_129920189.1">
    <property type="nucleotide sequence ID" value="NZ_SEWE01000008.1"/>
</dbReference>
<evidence type="ECO:0000313" key="2">
    <source>
        <dbReference type="Proteomes" id="UP000294155"/>
    </source>
</evidence>
<comment type="caution">
    <text evidence="1">The sequence shown here is derived from an EMBL/GenBank/DDBJ whole genome shotgun (WGS) entry which is preliminary data.</text>
</comment>
<sequence>MANRLKPLSHAAWQAQQARIVLSAARRLDWRRWSLPQQVDYLLALRGSLPALEAQLGDNSVLTVFYRHCLHEQQEPVRQQCAGLLRGLAAKRTELLWRPELAPALAAVARNLPRRCRELADWQPRSRNPFRQLESLVRHLFDHYHDVPAWVLNSWTAGRLRDGLSIADLTVYLGRGQALRTFPGLPVPLSRRVEHYLRLAPAGYTFLQALRYAQLAARGQLAWLGPVLDSRLGRCLGRDDEFWLRVVDFFAAAPMVDPYQLGPVCDWIHQKRTVGFGDEPAQPGFSLKGRSMSSLLIQTAQWHRQLSQAAHRPAEPSLTLATTWAPLPVPDFSGGHQCPVRITQLRTYGDLVEEGRGLRHCVASYLDSCRRGRSGIFSLTLNGLRRVTLEVQANRTVVQARGVFNRRPNDEEGAWIQRWAADHRLLVPKHLLG</sequence>
<reference evidence="1 2" key="1">
    <citation type="submission" date="2019-02" db="EMBL/GenBank/DDBJ databases">
        <title>Bacterial novel species isolated from soil.</title>
        <authorList>
            <person name="Jung H.-Y."/>
        </authorList>
    </citation>
    <scope>NUCLEOTIDE SEQUENCE [LARGE SCALE GENOMIC DNA]</scope>
    <source>
        <strain evidence="1 2">1-3-3-3</strain>
    </source>
</reference>
<gene>
    <name evidence="1" type="ORF">EWM57_05745</name>
</gene>
<evidence type="ECO:0000313" key="1">
    <source>
        <dbReference type="EMBL" id="RYU81885.1"/>
    </source>
</evidence>
<name>A0A4Q5LFF8_9BACT</name>
<organism evidence="1 2">
    <name type="scientific">Hymenobacter persicinus</name>
    <dbReference type="NCBI Taxonomy" id="2025506"/>
    <lineage>
        <taxon>Bacteria</taxon>
        <taxon>Pseudomonadati</taxon>
        <taxon>Bacteroidota</taxon>
        <taxon>Cytophagia</taxon>
        <taxon>Cytophagales</taxon>
        <taxon>Hymenobacteraceae</taxon>
        <taxon>Hymenobacter</taxon>
    </lineage>
</organism>